<gene>
    <name evidence="3" type="ORF">KFL_005430030</name>
</gene>
<proteinExistence type="predicted"/>
<feature type="compositionally biased region" description="Low complexity" evidence="2">
    <location>
        <begin position="449"/>
        <end position="459"/>
    </location>
</feature>
<dbReference type="Proteomes" id="UP000054558">
    <property type="component" value="Unassembled WGS sequence"/>
</dbReference>
<feature type="compositionally biased region" description="Polar residues" evidence="2">
    <location>
        <begin position="279"/>
        <end position="291"/>
    </location>
</feature>
<accession>A0A1Y1INC4</accession>
<dbReference type="AlphaFoldDB" id="A0A1Y1INC4"/>
<feature type="region of interest" description="Disordered" evidence="2">
    <location>
        <begin position="112"/>
        <end position="133"/>
    </location>
</feature>
<feature type="region of interest" description="Disordered" evidence="2">
    <location>
        <begin position="362"/>
        <end position="389"/>
    </location>
</feature>
<evidence type="ECO:0000313" key="3">
    <source>
        <dbReference type="EMBL" id="GAQ89618.1"/>
    </source>
</evidence>
<feature type="region of interest" description="Disordered" evidence="2">
    <location>
        <begin position="1"/>
        <end position="55"/>
    </location>
</feature>
<keyword evidence="1" id="KW-0175">Coiled coil</keyword>
<evidence type="ECO:0000256" key="1">
    <source>
        <dbReference type="SAM" id="Coils"/>
    </source>
</evidence>
<feature type="region of interest" description="Disordered" evidence="2">
    <location>
        <begin position="183"/>
        <end position="216"/>
    </location>
</feature>
<feature type="compositionally biased region" description="Basic and acidic residues" evidence="2">
    <location>
        <begin position="255"/>
        <end position="265"/>
    </location>
</feature>
<organism evidence="3 4">
    <name type="scientific">Klebsormidium nitens</name>
    <name type="common">Green alga</name>
    <name type="synonym">Ulothrix nitens</name>
    <dbReference type="NCBI Taxonomy" id="105231"/>
    <lineage>
        <taxon>Eukaryota</taxon>
        <taxon>Viridiplantae</taxon>
        <taxon>Streptophyta</taxon>
        <taxon>Klebsormidiophyceae</taxon>
        <taxon>Klebsormidiales</taxon>
        <taxon>Klebsormidiaceae</taxon>
        <taxon>Klebsormidium</taxon>
    </lineage>
</organism>
<feature type="region of interest" description="Disordered" evidence="2">
    <location>
        <begin position="239"/>
        <end position="319"/>
    </location>
</feature>
<feature type="region of interest" description="Disordered" evidence="2">
    <location>
        <begin position="401"/>
        <end position="465"/>
    </location>
</feature>
<sequence length="1138" mass="125481">MNRQGRQQRQSASPTPILLEPPLDLKSAHSGDAWPQHEAPQNSHGRRAASPCKENVWVPAGRAGAGVQVQKEDAENQENSKFLKHIDGRGSPKSLRELVGNSTPALQIHITSPGKAREAQPAIGPAGQSKDGGAERLEESGAMLPVFAEFRLPSARRGGTPEMGAVRGSASLARPLSSGRIIFGGSRPVSRQDGLRPSTERSDFGRGLPSLDAKKQLKSARVADGLRAELGRNMDRVPANSGRILADSEPDSDTDLDREVAEGFRRRPNTRRTPEFVSGRNTSDSQESSLGGPSPETLPPYSRRNTSPLVRSRSSPHRARSAVNIYPISLEQCPTSRWAIDSETDSAFDENLARIASLVRRSRPATSLGLAPKAQSARGSPHPGMHSSEIWGSLNERARKVAAESAEELQKRRRRRSSPEKHSEGFAPKVRASSAPLWNPRVTRHRPDAAPANGDAPGGRQSSLWAFHPPADQALRNARSAAAARLRQDIELYRENSFQREMLQQRVDSHREEALQQRRQLVEATGDLLERNKSNLEQHRAEERNRRILERAQAHQERWTAIVERHVDNQRREEDARDELILLLSKEEEEDRKAEAKERLRLFKIERRRWWTTLVALGGRLQLLAETVKAQREIRLREQRRLAAALYIQDWFRRVRKVLIWKRQNAAARKIQRFTRDVVFAQKDRRRKRYAGLIAMFLGDLQRSQALMLAFRTFRQRVMTIQRVVVLRTLRIRAQVSLVLRQWEVAEENWIKTHELAELQATTKTPARSRRVTRASGAAAVAAADGPRSAASSDPDTRRSNTGDGARASVVPPEPDGKRKSVQIADGRRSTISGNMPSADVRRASAAPVSKLPSSRTSIADKTLGRIPVKGKPAKVDPGERHRALFDLRDGVLGPEYVSSGVHVPPHIQEQVTKDFCMRKRRAHVKVLEAYKLERAEQQRAARDGEMMARAKLVMQGKGTARKGAESAPVEAKRPAFPPRLRVLATRQELHEMMVEGLAKAAIEGLAANLPGDSLPVSESGTPLVGSTPAGSKRSSGGSRRGTREAQVAAPVRTAPGGSRRGTREVTMMAAIHEAADGDSARAVPMVLNLAGAALESGGTTRTRRAGRQGTNSKKVVTWGTEASGASHSTVPEEEAPS</sequence>
<name>A0A1Y1INC4_KLENI</name>
<protein>
    <submittedName>
        <fullName evidence="3">Uncharacterized protein</fullName>
    </submittedName>
</protein>
<evidence type="ECO:0000256" key="2">
    <source>
        <dbReference type="SAM" id="MobiDB-lite"/>
    </source>
</evidence>
<evidence type="ECO:0000313" key="4">
    <source>
        <dbReference type="Proteomes" id="UP000054558"/>
    </source>
</evidence>
<keyword evidence="4" id="KW-1185">Reference proteome</keyword>
<feature type="region of interest" description="Disordered" evidence="2">
    <location>
        <begin position="1014"/>
        <end position="1064"/>
    </location>
</feature>
<dbReference type="EMBL" id="DF237492">
    <property type="protein sequence ID" value="GAQ89618.1"/>
    <property type="molecule type" value="Genomic_DNA"/>
</dbReference>
<feature type="compositionally biased region" description="Polar residues" evidence="2">
    <location>
        <begin position="1"/>
        <end position="14"/>
    </location>
</feature>
<reference evidence="3 4" key="1">
    <citation type="journal article" date="2014" name="Nat. Commun.">
        <title>Klebsormidium flaccidum genome reveals primary factors for plant terrestrial adaptation.</title>
        <authorList>
            <person name="Hori K."/>
            <person name="Maruyama F."/>
            <person name="Fujisawa T."/>
            <person name="Togashi T."/>
            <person name="Yamamoto N."/>
            <person name="Seo M."/>
            <person name="Sato S."/>
            <person name="Yamada T."/>
            <person name="Mori H."/>
            <person name="Tajima N."/>
            <person name="Moriyama T."/>
            <person name="Ikeuchi M."/>
            <person name="Watanabe M."/>
            <person name="Wada H."/>
            <person name="Kobayashi K."/>
            <person name="Saito M."/>
            <person name="Masuda T."/>
            <person name="Sasaki-Sekimoto Y."/>
            <person name="Mashiguchi K."/>
            <person name="Awai K."/>
            <person name="Shimojima M."/>
            <person name="Masuda S."/>
            <person name="Iwai M."/>
            <person name="Nobusawa T."/>
            <person name="Narise T."/>
            <person name="Kondo S."/>
            <person name="Saito H."/>
            <person name="Sato R."/>
            <person name="Murakawa M."/>
            <person name="Ihara Y."/>
            <person name="Oshima-Yamada Y."/>
            <person name="Ohtaka K."/>
            <person name="Satoh M."/>
            <person name="Sonobe K."/>
            <person name="Ishii M."/>
            <person name="Ohtani R."/>
            <person name="Kanamori-Sato M."/>
            <person name="Honoki R."/>
            <person name="Miyazaki D."/>
            <person name="Mochizuki H."/>
            <person name="Umetsu J."/>
            <person name="Higashi K."/>
            <person name="Shibata D."/>
            <person name="Kamiya Y."/>
            <person name="Sato N."/>
            <person name="Nakamura Y."/>
            <person name="Tabata S."/>
            <person name="Ida S."/>
            <person name="Kurokawa K."/>
            <person name="Ohta H."/>
        </authorList>
    </citation>
    <scope>NUCLEOTIDE SEQUENCE [LARGE SCALE GENOMIC DNA]</scope>
    <source>
        <strain evidence="3 4">NIES-2285</strain>
    </source>
</reference>
<feature type="region of interest" description="Disordered" evidence="2">
    <location>
        <begin position="1098"/>
        <end position="1138"/>
    </location>
</feature>
<feature type="compositionally biased region" description="Low complexity" evidence="2">
    <location>
        <begin position="774"/>
        <end position="794"/>
    </location>
</feature>
<feature type="coiled-coil region" evidence="1">
    <location>
        <begin position="500"/>
        <end position="558"/>
    </location>
</feature>
<feature type="region of interest" description="Disordered" evidence="2">
    <location>
        <begin position="762"/>
        <end position="855"/>
    </location>
</feature>